<comment type="caution">
    <text evidence="2">The sequence shown here is derived from an EMBL/GenBank/DDBJ whole genome shotgun (WGS) entry which is preliminary data.</text>
</comment>
<sequence>MIDHQMAAKLQANGFTDMEIDKLCRELANPNRKGQTLHIVLIELRRRLYGACLLSIALLFFAGYASATSNNANGPLYFLAVIIFCIFALAITPLPLAWKSAKFLRKQG</sequence>
<evidence type="ECO:0000313" key="3">
    <source>
        <dbReference type="Proteomes" id="UP001447374"/>
    </source>
</evidence>
<keyword evidence="1" id="KW-0812">Transmembrane</keyword>
<name>A0ABV1PKQ8_9ENTR</name>
<evidence type="ECO:0008006" key="4">
    <source>
        <dbReference type="Google" id="ProtNLM"/>
    </source>
</evidence>
<organism evidence="2 3">
    <name type="scientific">Franconibacter daqui</name>
    <dbReference type="NCBI Taxonomy" id="2047724"/>
    <lineage>
        <taxon>Bacteria</taxon>
        <taxon>Pseudomonadati</taxon>
        <taxon>Pseudomonadota</taxon>
        <taxon>Gammaproteobacteria</taxon>
        <taxon>Enterobacterales</taxon>
        <taxon>Enterobacteriaceae</taxon>
        <taxon>Franconibacter</taxon>
    </lineage>
</organism>
<dbReference type="EMBL" id="JBEHGX010000002">
    <property type="protein sequence ID" value="MER0125435.1"/>
    <property type="molecule type" value="Genomic_DNA"/>
</dbReference>
<evidence type="ECO:0000256" key="1">
    <source>
        <dbReference type="SAM" id="Phobius"/>
    </source>
</evidence>
<protein>
    <recommendedName>
        <fullName evidence="4">DUF2157 domain-containing protein</fullName>
    </recommendedName>
</protein>
<keyword evidence="1" id="KW-0472">Membrane</keyword>
<dbReference type="Proteomes" id="UP001447374">
    <property type="component" value="Unassembled WGS sequence"/>
</dbReference>
<gene>
    <name evidence="2" type="ORF">ABQG75_06770</name>
</gene>
<feature type="transmembrane region" description="Helical" evidence="1">
    <location>
        <begin position="48"/>
        <end position="65"/>
    </location>
</feature>
<evidence type="ECO:0000313" key="2">
    <source>
        <dbReference type="EMBL" id="MER0125435.1"/>
    </source>
</evidence>
<feature type="transmembrane region" description="Helical" evidence="1">
    <location>
        <begin position="77"/>
        <end position="98"/>
    </location>
</feature>
<reference evidence="2 3" key="1">
    <citation type="submission" date="2024-06" db="EMBL/GenBank/DDBJ databases">
        <title>Fanconibacter daqui strain Q02 whole shotgun sequencing project.</title>
        <authorList>
            <person name="Rodrigues J.W.A."/>
            <person name="Viana L.C."/>
            <person name="Vieira E.C."/>
            <person name="Souza F.O.L."/>
            <person name="Alegria O.C."/>
            <person name="Patroca S."/>
            <person name="Cruz A.C.R."/>
            <person name="Nunes A.R.C."/>
        </authorList>
    </citation>
    <scope>NUCLEOTIDE SEQUENCE [LARGE SCALE GENOMIC DNA]</scope>
    <source>
        <strain evidence="2 3">Q02</strain>
    </source>
</reference>
<accession>A0ABV1PKQ8</accession>
<dbReference type="RefSeq" id="WP_349950949.1">
    <property type="nucleotide sequence ID" value="NZ_JBEHGX010000002.1"/>
</dbReference>
<proteinExistence type="predicted"/>
<keyword evidence="3" id="KW-1185">Reference proteome</keyword>
<keyword evidence="1" id="KW-1133">Transmembrane helix</keyword>